<protein>
    <recommendedName>
        <fullName evidence="5">Glycine zipper 2TM domain-containing protein</fullName>
    </recommendedName>
</protein>
<evidence type="ECO:0000313" key="3">
    <source>
        <dbReference type="EMBL" id="SFK68511.1"/>
    </source>
</evidence>
<evidence type="ECO:0000256" key="2">
    <source>
        <dbReference type="SAM" id="SignalP"/>
    </source>
</evidence>
<dbReference type="AlphaFoldDB" id="A0A1I4BKV4"/>
<feature type="signal peptide" evidence="2">
    <location>
        <begin position="1"/>
        <end position="19"/>
    </location>
</feature>
<proteinExistence type="predicted"/>
<keyword evidence="4" id="KW-1185">Reference proteome</keyword>
<dbReference type="STRING" id="52441.SAMN05216302_101247"/>
<evidence type="ECO:0000313" key="4">
    <source>
        <dbReference type="Proteomes" id="UP000199533"/>
    </source>
</evidence>
<keyword evidence="2" id="KW-0732">Signal</keyword>
<reference evidence="4" key="1">
    <citation type="submission" date="2016-10" db="EMBL/GenBank/DDBJ databases">
        <authorList>
            <person name="Varghese N."/>
            <person name="Submissions S."/>
        </authorList>
    </citation>
    <scope>NUCLEOTIDE SEQUENCE [LARGE SCALE GENOMIC DNA]</scope>
    <source>
        <strain evidence="4">Nm69</strain>
    </source>
</reference>
<feature type="region of interest" description="Disordered" evidence="1">
    <location>
        <begin position="90"/>
        <end position="114"/>
    </location>
</feature>
<evidence type="ECO:0008006" key="5">
    <source>
        <dbReference type="Google" id="ProtNLM"/>
    </source>
</evidence>
<dbReference type="OrthoDB" id="8969769at2"/>
<feature type="chain" id="PRO_5011515730" description="Glycine zipper 2TM domain-containing protein" evidence="2">
    <location>
        <begin position="20"/>
        <end position="114"/>
    </location>
</feature>
<dbReference type="Proteomes" id="UP000199533">
    <property type="component" value="Unassembled WGS sequence"/>
</dbReference>
<name>A0A1I4BKV4_9PROT</name>
<accession>A0A1I4BKV4</accession>
<organism evidence="3 4">
    <name type="scientific">Nitrosomonas aestuarii</name>
    <dbReference type="NCBI Taxonomy" id="52441"/>
    <lineage>
        <taxon>Bacteria</taxon>
        <taxon>Pseudomonadati</taxon>
        <taxon>Pseudomonadota</taxon>
        <taxon>Betaproteobacteria</taxon>
        <taxon>Nitrosomonadales</taxon>
        <taxon>Nitrosomonadaceae</taxon>
        <taxon>Nitrosomonas</taxon>
    </lineage>
</organism>
<dbReference type="EMBL" id="FOSP01000012">
    <property type="protein sequence ID" value="SFK68511.1"/>
    <property type="molecule type" value="Genomic_DNA"/>
</dbReference>
<sequence>MKWKYFMLALMLACIDANAGNDTLDAAIGGGIGGAVGAAIGNELGGRNGAIIGGALGATAGAHIATDRDAHHGAPQRDLYHRDAYRDPRYEYHHQRSGSPDYHCPPGQAKKGRC</sequence>
<evidence type="ECO:0000256" key="1">
    <source>
        <dbReference type="SAM" id="MobiDB-lite"/>
    </source>
</evidence>
<gene>
    <name evidence="3" type="ORF">SAMN05216302_101247</name>
</gene>